<dbReference type="InterPro" id="IPR010736">
    <property type="entry name" value="SHIPPO-rpt"/>
</dbReference>
<dbReference type="Pfam" id="PF07004">
    <property type="entry name" value="SHIPPO-rpt"/>
    <property type="match status" value="2"/>
</dbReference>
<reference evidence="2 3" key="1">
    <citation type="submission" date="2024-04" db="EMBL/GenBank/DDBJ databases">
        <title>Tritrichomonas musculus Genome.</title>
        <authorList>
            <person name="Alves-Ferreira E."/>
            <person name="Grigg M."/>
            <person name="Lorenzi H."/>
            <person name="Galac M."/>
        </authorList>
    </citation>
    <scope>NUCLEOTIDE SEQUENCE [LARGE SCALE GENOMIC DNA]</scope>
    <source>
        <strain evidence="2 3">EAF2021</strain>
    </source>
</reference>
<protein>
    <submittedName>
        <fullName evidence="2">Uncharacterized protein</fullName>
    </submittedName>
</protein>
<evidence type="ECO:0000313" key="3">
    <source>
        <dbReference type="Proteomes" id="UP001470230"/>
    </source>
</evidence>
<organism evidence="2 3">
    <name type="scientific">Tritrichomonas musculus</name>
    <dbReference type="NCBI Taxonomy" id="1915356"/>
    <lineage>
        <taxon>Eukaryota</taxon>
        <taxon>Metamonada</taxon>
        <taxon>Parabasalia</taxon>
        <taxon>Tritrichomonadida</taxon>
        <taxon>Tritrichomonadidae</taxon>
        <taxon>Tritrichomonas</taxon>
    </lineage>
</organism>
<comment type="caution">
    <text evidence="2">The sequence shown here is derived from an EMBL/GenBank/DDBJ whole genome shotgun (WGS) entry which is preliminary data.</text>
</comment>
<name>A0ABR2K499_9EUKA</name>
<evidence type="ECO:0000256" key="1">
    <source>
        <dbReference type="SAM" id="MobiDB-lite"/>
    </source>
</evidence>
<sequence>MTWAQASGRNFNLNQCSTPSRVSPCSYNVPRSELSKPIPKKDPKKFQPRVTYDTPDLITPGPGAYGDTSPSKFSSPPAITRDHYGTAIVRNNTRPQSSFFLSRSIRDSYRIKGAPDQMFAGFPSSADYGHLTEWGKTRAITSTPHHPRKLKKNYEKEQKCNYLDDKGRFIYVKENNHTAADIGPGSYNPEQSENAIYQNSRKSQISSNDRSTEDNWVNTKLANSMPSPDKYDIDLPDTRLPITIKQQYESKKPKEICDALTDPPKETIDSKRPNSIFLSKVPRNLFEDNHRPDFLTTPGPADYGNLYDPRDQKKLQSQQKRSRIVKGLAFGSKAVRFDKSEKSTPGPADYSATLPPSRHEYSSMKASSQFIGNADPKHKVFPNQQHSTPQNVGPGSYDINNPKLKAQMSPAFIDGSSRLQIKDNGNPSPADYDIKFNDKIDATMINTRYEKQGDWIQQMITCSPSPENYNIPRNLSGPNYSFPRSKTSKKRKKEDIGPGSYEVNTSSVIEHSYNALVPKYG</sequence>
<dbReference type="InterPro" id="IPR051291">
    <property type="entry name" value="CIMAP"/>
</dbReference>
<accession>A0ABR2K499</accession>
<gene>
    <name evidence="2" type="ORF">M9Y10_041411</name>
</gene>
<feature type="region of interest" description="Disordered" evidence="1">
    <location>
        <begin position="336"/>
        <end position="356"/>
    </location>
</feature>
<dbReference type="PANTHER" id="PTHR21580">
    <property type="entry name" value="SHIPPO-1-RELATED"/>
    <property type="match status" value="1"/>
</dbReference>
<evidence type="ECO:0000313" key="2">
    <source>
        <dbReference type="EMBL" id="KAK8885952.1"/>
    </source>
</evidence>
<feature type="region of interest" description="Disordered" evidence="1">
    <location>
        <begin position="1"/>
        <end position="76"/>
    </location>
</feature>
<dbReference type="EMBL" id="JAPFFF010000007">
    <property type="protein sequence ID" value="KAK8885952.1"/>
    <property type="molecule type" value="Genomic_DNA"/>
</dbReference>
<feature type="compositionally biased region" description="Polar residues" evidence="1">
    <location>
        <begin position="1"/>
        <end position="26"/>
    </location>
</feature>
<proteinExistence type="predicted"/>
<dbReference type="Proteomes" id="UP001470230">
    <property type="component" value="Unassembled WGS sequence"/>
</dbReference>
<feature type="region of interest" description="Disordered" evidence="1">
    <location>
        <begin position="289"/>
        <end position="321"/>
    </location>
</feature>
<feature type="compositionally biased region" description="Polar residues" evidence="1">
    <location>
        <begin position="468"/>
        <end position="485"/>
    </location>
</feature>
<feature type="region of interest" description="Disordered" evidence="1">
    <location>
        <begin position="468"/>
        <end position="502"/>
    </location>
</feature>
<keyword evidence="3" id="KW-1185">Reference proteome</keyword>